<keyword evidence="5" id="KW-0808">Transferase</keyword>
<sequence length="408" mass="44431">MMGAQVDYRAVFEAVPSPCVVLTPDQVVVAVNDAYVRVIGRDREDVVGRDAFTSFPGKLRVLGDPEASGVTEVRASLERVVNTGVADVVPLLGHGMEAPDRPGAFEEGYWCLLNVPMLDAAGGVRWIVVVVEDVTGLFEQVRASLGAGATRAGATRVGVRIPGQVPDPVELSSRLQQAYRQEQRAVSALHEAIEHQQRFLFDATHDLRNPITGLLTEMEVALADPDADLRQTLQTLHHNVERLNNVVTDLLVLARLYTATPPTTDLVDLADLAMEELEAHPPNANVVTHLSDNVMVRASRVRLARLLSNLVANAERHTTSKIEIVVAADPPSFAILEVIDDGPGIRPEDRERIFHRLYRQDLARRLDSGGSGFGLPIAREIAQAYGGDLYVADHADGARFVLRLPLAS</sequence>
<dbReference type="PRINTS" id="PR00344">
    <property type="entry name" value="BCTRLSENSOR"/>
</dbReference>
<dbReference type="SMART" id="SM00388">
    <property type="entry name" value="HisKA"/>
    <property type="match status" value="1"/>
</dbReference>
<evidence type="ECO:0000313" key="14">
    <source>
        <dbReference type="Proteomes" id="UP000294543"/>
    </source>
</evidence>
<feature type="domain" description="PAS" evidence="12">
    <location>
        <begin position="4"/>
        <end position="84"/>
    </location>
</feature>
<name>A0A4R4WB03_9ACTN</name>
<dbReference type="GO" id="GO:0000155">
    <property type="term" value="F:phosphorelay sensor kinase activity"/>
    <property type="evidence" value="ECO:0007669"/>
    <property type="project" value="InterPro"/>
</dbReference>
<dbReference type="SUPFAM" id="SSF55785">
    <property type="entry name" value="PYP-like sensor domain (PAS domain)"/>
    <property type="match status" value="1"/>
</dbReference>
<evidence type="ECO:0000256" key="10">
    <source>
        <dbReference type="ARBA" id="ARBA00023136"/>
    </source>
</evidence>
<evidence type="ECO:0000256" key="3">
    <source>
        <dbReference type="ARBA" id="ARBA00012438"/>
    </source>
</evidence>
<comment type="subcellular location">
    <subcellularLocation>
        <location evidence="2">Cell membrane</location>
    </subcellularLocation>
</comment>
<dbReference type="CDD" id="cd00082">
    <property type="entry name" value="HisKA"/>
    <property type="match status" value="1"/>
</dbReference>
<evidence type="ECO:0000256" key="7">
    <source>
        <dbReference type="ARBA" id="ARBA00022777"/>
    </source>
</evidence>
<dbReference type="Gene3D" id="3.30.565.10">
    <property type="entry name" value="Histidine kinase-like ATPase, C-terminal domain"/>
    <property type="match status" value="1"/>
</dbReference>
<dbReference type="InterPro" id="IPR005467">
    <property type="entry name" value="His_kinase_dom"/>
</dbReference>
<dbReference type="SMART" id="SM00387">
    <property type="entry name" value="HATPase_c"/>
    <property type="match status" value="1"/>
</dbReference>
<evidence type="ECO:0000256" key="4">
    <source>
        <dbReference type="ARBA" id="ARBA00022553"/>
    </source>
</evidence>
<dbReference type="InterPro" id="IPR036097">
    <property type="entry name" value="HisK_dim/P_sf"/>
</dbReference>
<proteinExistence type="predicted"/>
<organism evidence="13 14">
    <name type="scientific">Nonomuraea diastatica</name>
    <dbReference type="NCBI Taxonomy" id="1848329"/>
    <lineage>
        <taxon>Bacteria</taxon>
        <taxon>Bacillati</taxon>
        <taxon>Actinomycetota</taxon>
        <taxon>Actinomycetes</taxon>
        <taxon>Streptosporangiales</taxon>
        <taxon>Streptosporangiaceae</taxon>
        <taxon>Nonomuraea</taxon>
    </lineage>
</organism>
<dbReference type="Pfam" id="PF08448">
    <property type="entry name" value="PAS_4"/>
    <property type="match status" value="1"/>
</dbReference>
<feature type="domain" description="Histidine kinase" evidence="11">
    <location>
        <begin position="202"/>
        <end position="408"/>
    </location>
</feature>
<dbReference type="SUPFAM" id="SSF55874">
    <property type="entry name" value="ATPase domain of HSP90 chaperone/DNA topoisomerase II/histidine kinase"/>
    <property type="match status" value="1"/>
</dbReference>
<dbReference type="Pfam" id="PF00512">
    <property type="entry name" value="HisKA"/>
    <property type="match status" value="1"/>
</dbReference>
<keyword evidence="4" id="KW-0597">Phosphoprotein</keyword>
<dbReference type="RefSeq" id="WP_132516768.1">
    <property type="nucleotide sequence ID" value="NZ_SMKP01000186.1"/>
</dbReference>
<dbReference type="PANTHER" id="PTHR45436">
    <property type="entry name" value="SENSOR HISTIDINE KINASE YKOH"/>
    <property type="match status" value="1"/>
</dbReference>
<dbReference type="PROSITE" id="PS50112">
    <property type="entry name" value="PAS"/>
    <property type="match status" value="1"/>
</dbReference>
<dbReference type="InterPro" id="IPR050428">
    <property type="entry name" value="TCS_sensor_his_kinase"/>
</dbReference>
<dbReference type="AlphaFoldDB" id="A0A4R4WB03"/>
<dbReference type="PROSITE" id="PS50109">
    <property type="entry name" value="HIS_KIN"/>
    <property type="match status" value="1"/>
</dbReference>
<evidence type="ECO:0000313" key="13">
    <source>
        <dbReference type="EMBL" id="TDD13104.1"/>
    </source>
</evidence>
<evidence type="ECO:0000256" key="5">
    <source>
        <dbReference type="ARBA" id="ARBA00022679"/>
    </source>
</evidence>
<dbReference type="EC" id="2.7.13.3" evidence="3"/>
<dbReference type="InterPro" id="IPR003594">
    <property type="entry name" value="HATPase_dom"/>
</dbReference>
<evidence type="ECO:0000256" key="9">
    <source>
        <dbReference type="ARBA" id="ARBA00023012"/>
    </source>
</evidence>
<keyword evidence="8" id="KW-1133">Transmembrane helix</keyword>
<dbReference type="Pfam" id="PF02518">
    <property type="entry name" value="HATPase_c"/>
    <property type="match status" value="1"/>
</dbReference>
<reference evidence="13 14" key="1">
    <citation type="submission" date="2019-03" db="EMBL/GenBank/DDBJ databases">
        <title>Draft genome sequences of novel Actinobacteria.</title>
        <authorList>
            <person name="Sahin N."/>
            <person name="Ay H."/>
            <person name="Saygin H."/>
        </authorList>
    </citation>
    <scope>NUCLEOTIDE SEQUENCE [LARGE SCALE GENOMIC DNA]</scope>
    <source>
        <strain evidence="13 14">KC712</strain>
    </source>
</reference>
<keyword evidence="6" id="KW-0812">Transmembrane</keyword>
<dbReference type="Gene3D" id="1.10.287.130">
    <property type="match status" value="1"/>
</dbReference>
<evidence type="ECO:0000259" key="11">
    <source>
        <dbReference type="PROSITE" id="PS50109"/>
    </source>
</evidence>
<dbReference type="OrthoDB" id="9808408at2"/>
<comment type="caution">
    <text evidence="13">The sequence shown here is derived from an EMBL/GenBank/DDBJ whole genome shotgun (WGS) entry which is preliminary data.</text>
</comment>
<dbReference type="EMBL" id="SMKP01000186">
    <property type="protein sequence ID" value="TDD13104.1"/>
    <property type="molecule type" value="Genomic_DNA"/>
</dbReference>
<evidence type="ECO:0000256" key="2">
    <source>
        <dbReference type="ARBA" id="ARBA00004236"/>
    </source>
</evidence>
<accession>A0A4R4WB03</accession>
<keyword evidence="7 13" id="KW-0418">Kinase</keyword>
<keyword evidence="14" id="KW-1185">Reference proteome</keyword>
<dbReference type="SUPFAM" id="SSF47384">
    <property type="entry name" value="Homodimeric domain of signal transducing histidine kinase"/>
    <property type="match status" value="1"/>
</dbReference>
<evidence type="ECO:0000256" key="1">
    <source>
        <dbReference type="ARBA" id="ARBA00000085"/>
    </source>
</evidence>
<keyword evidence="9" id="KW-0902">Two-component regulatory system</keyword>
<protein>
    <recommendedName>
        <fullName evidence="3">histidine kinase</fullName>
        <ecNumber evidence="3">2.7.13.3</ecNumber>
    </recommendedName>
</protein>
<dbReference type="InterPro" id="IPR035965">
    <property type="entry name" value="PAS-like_dom_sf"/>
</dbReference>
<gene>
    <name evidence="13" type="ORF">E1294_42255</name>
</gene>
<evidence type="ECO:0000259" key="12">
    <source>
        <dbReference type="PROSITE" id="PS50112"/>
    </source>
</evidence>
<keyword evidence="10" id="KW-0472">Membrane</keyword>
<comment type="catalytic activity">
    <reaction evidence="1">
        <text>ATP + protein L-histidine = ADP + protein N-phospho-L-histidine.</text>
        <dbReference type="EC" id="2.7.13.3"/>
    </reaction>
</comment>
<dbReference type="InterPro" id="IPR000014">
    <property type="entry name" value="PAS"/>
</dbReference>
<dbReference type="InterPro" id="IPR004358">
    <property type="entry name" value="Sig_transdc_His_kin-like_C"/>
</dbReference>
<dbReference type="InterPro" id="IPR003661">
    <property type="entry name" value="HisK_dim/P_dom"/>
</dbReference>
<dbReference type="PANTHER" id="PTHR45436:SF5">
    <property type="entry name" value="SENSOR HISTIDINE KINASE TRCS"/>
    <property type="match status" value="1"/>
</dbReference>
<dbReference type="Gene3D" id="3.30.450.20">
    <property type="entry name" value="PAS domain"/>
    <property type="match status" value="1"/>
</dbReference>
<dbReference type="GO" id="GO:0005886">
    <property type="term" value="C:plasma membrane"/>
    <property type="evidence" value="ECO:0007669"/>
    <property type="project" value="UniProtKB-SubCell"/>
</dbReference>
<evidence type="ECO:0000256" key="8">
    <source>
        <dbReference type="ARBA" id="ARBA00022989"/>
    </source>
</evidence>
<evidence type="ECO:0000256" key="6">
    <source>
        <dbReference type="ARBA" id="ARBA00022692"/>
    </source>
</evidence>
<dbReference type="Proteomes" id="UP000294543">
    <property type="component" value="Unassembled WGS sequence"/>
</dbReference>
<dbReference type="InterPro" id="IPR036890">
    <property type="entry name" value="HATPase_C_sf"/>
</dbReference>
<dbReference type="InterPro" id="IPR013656">
    <property type="entry name" value="PAS_4"/>
</dbReference>